<evidence type="ECO:0000313" key="1">
    <source>
        <dbReference type="EMBL" id="QJA99380.1"/>
    </source>
</evidence>
<organism evidence="1">
    <name type="scientific">viral metagenome</name>
    <dbReference type="NCBI Taxonomy" id="1070528"/>
    <lineage>
        <taxon>unclassified sequences</taxon>
        <taxon>metagenomes</taxon>
        <taxon>organismal metagenomes</taxon>
    </lineage>
</organism>
<name>A0A6M3LVF8_9ZZZZ</name>
<proteinExistence type="predicted"/>
<reference evidence="1" key="1">
    <citation type="submission" date="2020-03" db="EMBL/GenBank/DDBJ databases">
        <title>The deep terrestrial virosphere.</title>
        <authorList>
            <person name="Holmfeldt K."/>
            <person name="Nilsson E."/>
            <person name="Simone D."/>
            <person name="Lopez-Fernandez M."/>
            <person name="Wu X."/>
            <person name="de Brujin I."/>
            <person name="Lundin D."/>
            <person name="Andersson A."/>
            <person name="Bertilsson S."/>
            <person name="Dopson M."/>
        </authorList>
    </citation>
    <scope>NUCLEOTIDE SEQUENCE</scope>
    <source>
        <strain evidence="1">MM171A01093</strain>
    </source>
</reference>
<protein>
    <submittedName>
        <fullName evidence="1">Putative DNA binding, helix-turn-helix domain containing protein</fullName>
    </submittedName>
</protein>
<dbReference type="AlphaFoldDB" id="A0A6M3LVF8"/>
<accession>A0A6M3LVF8</accession>
<gene>
    <name evidence="1" type="ORF">MM171A01093_0002</name>
</gene>
<sequence length="170" mass="20074">MDTAIEPVYETPIDIKREHRRFKVYFLYLDGQTQESIADILGVHRDTIVNDLNIVLNRIKDRPPMDMEMIRTDTYMRMVTMRNKILEDAERAENFNSKANLYEVAAKMDMQILQRYTQPGKESTKTASEMGEAVVDYIREKFGPEQLKDFVEWYERRNASKNRLKKALKG</sequence>
<dbReference type="EMBL" id="MT143647">
    <property type="protein sequence ID" value="QJA99380.1"/>
    <property type="molecule type" value="Genomic_DNA"/>
</dbReference>